<dbReference type="Proteomes" id="UP000305948">
    <property type="component" value="Unassembled WGS sequence"/>
</dbReference>
<feature type="compositionally biased region" description="Polar residues" evidence="4">
    <location>
        <begin position="210"/>
        <end position="233"/>
    </location>
</feature>
<feature type="coiled-coil region" evidence="3">
    <location>
        <begin position="97"/>
        <end position="185"/>
    </location>
</feature>
<evidence type="ECO:0000256" key="2">
    <source>
        <dbReference type="ARBA" id="ARBA00023242"/>
    </source>
</evidence>
<proteinExistence type="predicted"/>
<feature type="region of interest" description="Disordered" evidence="4">
    <location>
        <begin position="1"/>
        <end position="24"/>
    </location>
</feature>
<sequence>MASAASASQSTSQPEGPPPFPFSLEEEDAVIQARVLANEQLGLKKVVKKFHQYTAIALAPLGSQSKQPDTTTEDAREAFLVELANFHLTLKKSVMACEAEIRQIEEYQKEKQRIDVESQNLRGQIEQLKTSLEEAQVLRRQKIEYDQVAEKINKLQTREQLEESIQALENEMQDIQAEHDKQTRLVQAQKATLADVISDINTLRLMGKEPNTSRTASPTPDAMNESQLETAISQDDPMSGKPEREDGEDVESSNETSLNPAAKSFNPSRMGTPLVTPAQRMLSMAALPNSGAPSPTSMLEDDIEMGEVAEEPKELKEPVKSKRKVREELEEGEASDSSSELSELPDD</sequence>
<feature type="compositionally biased region" description="Basic and acidic residues" evidence="4">
    <location>
        <begin position="310"/>
        <end position="320"/>
    </location>
</feature>
<feature type="compositionally biased region" description="Low complexity" evidence="4">
    <location>
        <begin position="335"/>
        <end position="347"/>
    </location>
</feature>
<protein>
    <submittedName>
        <fullName evidence="5">Uncharacterized protein</fullName>
    </submittedName>
</protein>
<keyword evidence="6" id="KW-1185">Reference proteome</keyword>
<evidence type="ECO:0000256" key="3">
    <source>
        <dbReference type="SAM" id="Coils"/>
    </source>
</evidence>
<dbReference type="GO" id="GO:0006397">
    <property type="term" value="P:mRNA processing"/>
    <property type="evidence" value="ECO:0007669"/>
    <property type="project" value="InterPro"/>
</dbReference>
<dbReference type="InterPro" id="IPR008501">
    <property type="entry name" value="THOC7/Mft1"/>
</dbReference>
<evidence type="ECO:0000313" key="6">
    <source>
        <dbReference type="Proteomes" id="UP000305948"/>
    </source>
</evidence>
<keyword evidence="2" id="KW-0539">Nucleus</keyword>
<feature type="compositionally biased region" description="Polar residues" evidence="4">
    <location>
        <begin position="253"/>
        <end position="269"/>
    </location>
</feature>
<dbReference type="Pfam" id="PF05615">
    <property type="entry name" value="THOC7"/>
    <property type="match status" value="1"/>
</dbReference>
<comment type="subcellular location">
    <subcellularLocation>
        <location evidence="1">Nucleus</location>
    </subcellularLocation>
</comment>
<evidence type="ECO:0000313" key="5">
    <source>
        <dbReference type="EMBL" id="TFK55414.1"/>
    </source>
</evidence>
<name>A0A5C3NCJ7_9AGAM</name>
<evidence type="ECO:0000256" key="1">
    <source>
        <dbReference type="ARBA" id="ARBA00004123"/>
    </source>
</evidence>
<gene>
    <name evidence="5" type="ORF">OE88DRAFT_1804273</name>
</gene>
<dbReference type="STRING" id="5364.A0A5C3NCJ7"/>
<organism evidence="5 6">
    <name type="scientific">Heliocybe sulcata</name>
    <dbReference type="NCBI Taxonomy" id="5364"/>
    <lineage>
        <taxon>Eukaryota</taxon>
        <taxon>Fungi</taxon>
        <taxon>Dikarya</taxon>
        <taxon>Basidiomycota</taxon>
        <taxon>Agaricomycotina</taxon>
        <taxon>Agaricomycetes</taxon>
        <taxon>Gloeophyllales</taxon>
        <taxon>Gloeophyllaceae</taxon>
        <taxon>Heliocybe</taxon>
    </lineage>
</organism>
<accession>A0A5C3NCJ7</accession>
<feature type="compositionally biased region" description="Low complexity" evidence="4">
    <location>
        <begin position="1"/>
        <end position="13"/>
    </location>
</feature>
<dbReference type="AlphaFoldDB" id="A0A5C3NCJ7"/>
<dbReference type="OrthoDB" id="205166at2759"/>
<feature type="compositionally biased region" description="Acidic residues" evidence="4">
    <location>
        <begin position="299"/>
        <end position="309"/>
    </location>
</feature>
<dbReference type="GO" id="GO:0000445">
    <property type="term" value="C:THO complex part of transcription export complex"/>
    <property type="evidence" value="ECO:0007669"/>
    <property type="project" value="InterPro"/>
</dbReference>
<dbReference type="EMBL" id="ML213504">
    <property type="protein sequence ID" value="TFK55414.1"/>
    <property type="molecule type" value="Genomic_DNA"/>
</dbReference>
<reference evidence="5 6" key="1">
    <citation type="journal article" date="2019" name="Nat. Ecol. Evol.">
        <title>Megaphylogeny resolves global patterns of mushroom evolution.</title>
        <authorList>
            <person name="Varga T."/>
            <person name="Krizsan K."/>
            <person name="Foldi C."/>
            <person name="Dima B."/>
            <person name="Sanchez-Garcia M."/>
            <person name="Sanchez-Ramirez S."/>
            <person name="Szollosi G.J."/>
            <person name="Szarkandi J.G."/>
            <person name="Papp V."/>
            <person name="Albert L."/>
            <person name="Andreopoulos W."/>
            <person name="Angelini C."/>
            <person name="Antonin V."/>
            <person name="Barry K.W."/>
            <person name="Bougher N.L."/>
            <person name="Buchanan P."/>
            <person name="Buyck B."/>
            <person name="Bense V."/>
            <person name="Catcheside P."/>
            <person name="Chovatia M."/>
            <person name="Cooper J."/>
            <person name="Damon W."/>
            <person name="Desjardin D."/>
            <person name="Finy P."/>
            <person name="Geml J."/>
            <person name="Haridas S."/>
            <person name="Hughes K."/>
            <person name="Justo A."/>
            <person name="Karasinski D."/>
            <person name="Kautmanova I."/>
            <person name="Kiss B."/>
            <person name="Kocsube S."/>
            <person name="Kotiranta H."/>
            <person name="LaButti K.M."/>
            <person name="Lechner B.E."/>
            <person name="Liimatainen K."/>
            <person name="Lipzen A."/>
            <person name="Lukacs Z."/>
            <person name="Mihaltcheva S."/>
            <person name="Morgado L.N."/>
            <person name="Niskanen T."/>
            <person name="Noordeloos M.E."/>
            <person name="Ohm R.A."/>
            <person name="Ortiz-Santana B."/>
            <person name="Ovrebo C."/>
            <person name="Racz N."/>
            <person name="Riley R."/>
            <person name="Savchenko A."/>
            <person name="Shiryaev A."/>
            <person name="Soop K."/>
            <person name="Spirin V."/>
            <person name="Szebenyi C."/>
            <person name="Tomsovsky M."/>
            <person name="Tulloss R.E."/>
            <person name="Uehling J."/>
            <person name="Grigoriev I.V."/>
            <person name="Vagvolgyi C."/>
            <person name="Papp T."/>
            <person name="Martin F.M."/>
            <person name="Miettinen O."/>
            <person name="Hibbett D.S."/>
            <person name="Nagy L.G."/>
        </authorList>
    </citation>
    <scope>NUCLEOTIDE SEQUENCE [LARGE SCALE GENOMIC DNA]</scope>
    <source>
        <strain evidence="5 6">OMC1185</strain>
    </source>
</reference>
<keyword evidence="3" id="KW-0175">Coiled coil</keyword>
<evidence type="ECO:0000256" key="4">
    <source>
        <dbReference type="SAM" id="MobiDB-lite"/>
    </source>
</evidence>
<feature type="region of interest" description="Disordered" evidence="4">
    <location>
        <begin position="204"/>
        <end position="347"/>
    </location>
</feature>